<sequence length="261" mass="29123">MRELLELAKKAAVSAGAEILKHYNKFEVYKKMDSSPLTTADLAANEKIFEILSVSGIEICSEERILGDELRLKSDRFWLVDPLDGTKEFIKQKGEFCVCIALIERAKPVLGVIFIPTTNELFYANGNECFKEICTQPNQIINLSKVTKNSKIAYTSTIKSKNLPHTLLIQSGFDVVRIGSAIKFCRLCESGGVYIRLSPSSLWDIAAGEAIVRSCGGFMFDIKTKDEINYNTKSLKSPYFIALSKDMIELKDEILQAIGSI</sequence>
<feature type="binding site" evidence="7">
    <location>
        <position position="204"/>
    </location>
    <ligand>
        <name>Mg(2+)</name>
        <dbReference type="ChEBI" id="CHEBI:18420"/>
        <label>1</label>
        <note>catalytic</note>
    </ligand>
</feature>
<name>A0A6G5QE93_9BACT</name>
<evidence type="ECO:0000256" key="1">
    <source>
        <dbReference type="ARBA" id="ARBA00001625"/>
    </source>
</evidence>
<dbReference type="SUPFAM" id="SSF56655">
    <property type="entry name" value="Carbohydrate phosphatase"/>
    <property type="match status" value="1"/>
</dbReference>
<dbReference type="EMBL" id="CP012542">
    <property type="protein sequence ID" value="QCD44000.1"/>
    <property type="molecule type" value="Genomic_DNA"/>
</dbReference>
<proteinExistence type="predicted"/>
<evidence type="ECO:0000256" key="6">
    <source>
        <dbReference type="ARBA" id="ARBA00044544"/>
    </source>
</evidence>
<gene>
    <name evidence="8" type="primary">cysQ</name>
    <name evidence="8" type="ORF">CMUC_0181</name>
</gene>
<keyword evidence="3 7" id="KW-0460">Magnesium</keyword>
<dbReference type="Pfam" id="PF00459">
    <property type="entry name" value="Inositol_P"/>
    <property type="match status" value="1"/>
</dbReference>
<evidence type="ECO:0000313" key="9">
    <source>
        <dbReference type="Proteomes" id="UP000503264"/>
    </source>
</evidence>
<dbReference type="InterPro" id="IPR020583">
    <property type="entry name" value="Inositol_monoP_metal-BS"/>
</dbReference>
<dbReference type="PRINTS" id="PR00377">
    <property type="entry name" value="IMPHPHTASES"/>
</dbReference>
<dbReference type="PANTHER" id="PTHR43028">
    <property type="entry name" value="3'(2'),5'-BISPHOSPHATE NUCLEOTIDASE 1"/>
    <property type="match status" value="1"/>
</dbReference>
<protein>
    <recommendedName>
        <fullName evidence="4">3'(2'),5-bisphosphonucleoside 3'(2')-phosphohydrolase</fullName>
    </recommendedName>
    <alternativeName>
        <fullName evidence="6">3'-phosphoadenosine 5'-phosphate phosphatase</fullName>
    </alternativeName>
    <alternativeName>
        <fullName evidence="5">DPNPase</fullName>
    </alternativeName>
</protein>
<dbReference type="RefSeq" id="WP_171993291.1">
    <property type="nucleotide sequence ID" value="NZ_CP012542.1"/>
</dbReference>
<dbReference type="PROSITE" id="PS00629">
    <property type="entry name" value="IMP_1"/>
    <property type="match status" value="1"/>
</dbReference>
<dbReference type="InterPro" id="IPR000760">
    <property type="entry name" value="Inositol_monophosphatase-like"/>
</dbReference>
<dbReference type="PANTHER" id="PTHR43028:SF5">
    <property type="entry name" value="3'(2'),5'-BISPHOSPHATE NUCLEOTIDASE 1"/>
    <property type="match status" value="1"/>
</dbReference>
<dbReference type="InterPro" id="IPR020550">
    <property type="entry name" value="Inositol_monophosphatase_CS"/>
</dbReference>
<comment type="cofactor">
    <cofactor evidence="7">
        <name>Mg(2+)</name>
        <dbReference type="ChEBI" id="CHEBI:18420"/>
    </cofactor>
</comment>
<feature type="binding site" evidence="7">
    <location>
        <position position="62"/>
    </location>
    <ligand>
        <name>Mg(2+)</name>
        <dbReference type="ChEBI" id="CHEBI:18420"/>
        <label>1</label>
        <note>catalytic</note>
    </ligand>
</feature>
<dbReference type="GO" id="GO:0008441">
    <property type="term" value="F:3'(2'),5'-bisphosphate nucleotidase activity"/>
    <property type="evidence" value="ECO:0007669"/>
    <property type="project" value="UniProtKB-EC"/>
</dbReference>
<dbReference type="GO" id="GO:0046872">
    <property type="term" value="F:metal ion binding"/>
    <property type="evidence" value="ECO:0007669"/>
    <property type="project" value="UniProtKB-KW"/>
</dbReference>
<dbReference type="GO" id="GO:0046854">
    <property type="term" value="P:phosphatidylinositol phosphate biosynthetic process"/>
    <property type="evidence" value="ECO:0007669"/>
    <property type="project" value="InterPro"/>
</dbReference>
<evidence type="ECO:0000256" key="4">
    <source>
        <dbReference type="ARBA" id="ARBA00041694"/>
    </source>
</evidence>
<dbReference type="Gene3D" id="3.40.190.80">
    <property type="match status" value="1"/>
</dbReference>
<organism evidence="8 9">
    <name type="scientific">Campylobacter mucosalis CCUG 21559</name>
    <dbReference type="NCBI Taxonomy" id="1032067"/>
    <lineage>
        <taxon>Bacteria</taxon>
        <taxon>Pseudomonadati</taxon>
        <taxon>Campylobacterota</taxon>
        <taxon>Epsilonproteobacteria</taxon>
        <taxon>Campylobacterales</taxon>
        <taxon>Campylobacteraceae</taxon>
        <taxon>Campylobacter</taxon>
    </lineage>
</organism>
<evidence type="ECO:0000256" key="7">
    <source>
        <dbReference type="PIRSR" id="PIRSR600760-2"/>
    </source>
</evidence>
<reference evidence="8 9" key="1">
    <citation type="submission" date="2016-07" db="EMBL/GenBank/DDBJ databases">
        <title>Comparative genomics of the Campylobacter concisus group.</title>
        <authorList>
            <person name="Miller W.G."/>
            <person name="Yee E."/>
            <person name="Chapman M.H."/>
            <person name="Huynh S."/>
            <person name="Bono J.L."/>
            <person name="On S.L.W."/>
            <person name="StLeger J."/>
            <person name="Foster G."/>
            <person name="Parker C.T."/>
        </authorList>
    </citation>
    <scope>NUCLEOTIDE SEQUENCE [LARGE SCALE GENOMIC DNA]</scope>
    <source>
        <strain evidence="8 9">CCUG 21559</strain>
    </source>
</reference>
<dbReference type="GO" id="GO:0050427">
    <property type="term" value="P:3'-phosphoadenosine 5'-phosphosulfate metabolic process"/>
    <property type="evidence" value="ECO:0007669"/>
    <property type="project" value="TreeGrafter"/>
</dbReference>
<keyword evidence="9" id="KW-1185">Reference proteome</keyword>
<evidence type="ECO:0000256" key="3">
    <source>
        <dbReference type="ARBA" id="ARBA00022842"/>
    </source>
</evidence>
<dbReference type="AlphaFoldDB" id="A0A6G5QE93"/>
<feature type="binding site" evidence="7">
    <location>
        <position position="84"/>
    </location>
    <ligand>
        <name>Mg(2+)</name>
        <dbReference type="ChEBI" id="CHEBI:18420"/>
        <label>1</label>
        <note>catalytic</note>
    </ligand>
</feature>
<evidence type="ECO:0000313" key="8">
    <source>
        <dbReference type="EMBL" id="QCD44000.1"/>
    </source>
</evidence>
<dbReference type="InterPro" id="IPR050725">
    <property type="entry name" value="CysQ/Inositol_MonoPase"/>
</dbReference>
<dbReference type="PROSITE" id="PS00630">
    <property type="entry name" value="IMP_2"/>
    <property type="match status" value="1"/>
</dbReference>
<dbReference type="Gene3D" id="3.30.540.10">
    <property type="entry name" value="Fructose-1,6-Bisphosphatase, subunit A, domain 1"/>
    <property type="match status" value="1"/>
</dbReference>
<evidence type="ECO:0000256" key="2">
    <source>
        <dbReference type="ARBA" id="ARBA00022723"/>
    </source>
</evidence>
<dbReference type="GO" id="GO:0000103">
    <property type="term" value="P:sulfate assimilation"/>
    <property type="evidence" value="ECO:0007669"/>
    <property type="project" value="TreeGrafter"/>
</dbReference>
<dbReference type="Proteomes" id="UP000503264">
    <property type="component" value="Chromosome"/>
</dbReference>
<comment type="catalytic activity">
    <reaction evidence="1">
        <text>adenosine 3',5'-bisphosphate + H2O = AMP + phosphate</text>
        <dbReference type="Rhea" id="RHEA:10040"/>
        <dbReference type="ChEBI" id="CHEBI:15377"/>
        <dbReference type="ChEBI" id="CHEBI:43474"/>
        <dbReference type="ChEBI" id="CHEBI:58343"/>
        <dbReference type="ChEBI" id="CHEBI:456215"/>
        <dbReference type="EC" id="3.1.3.7"/>
    </reaction>
</comment>
<feature type="binding site" evidence="7">
    <location>
        <position position="83"/>
    </location>
    <ligand>
        <name>Mg(2+)</name>
        <dbReference type="ChEBI" id="CHEBI:18420"/>
        <label>1</label>
        <note>catalytic</note>
    </ligand>
</feature>
<feature type="binding site" evidence="7">
    <location>
        <position position="81"/>
    </location>
    <ligand>
        <name>Mg(2+)</name>
        <dbReference type="ChEBI" id="CHEBI:18420"/>
        <label>1</label>
        <note>catalytic</note>
    </ligand>
</feature>
<keyword evidence="8" id="KW-0378">Hydrolase</keyword>
<dbReference type="CDD" id="cd01638">
    <property type="entry name" value="CysQ"/>
    <property type="match status" value="1"/>
</dbReference>
<accession>A0A6G5QE93</accession>
<keyword evidence="2 7" id="KW-0479">Metal-binding</keyword>
<evidence type="ECO:0000256" key="5">
    <source>
        <dbReference type="ARBA" id="ARBA00042530"/>
    </source>
</evidence>